<proteinExistence type="predicted"/>
<feature type="non-terminal residue" evidence="2">
    <location>
        <position position="120"/>
    </location>
</feature>
<feature type="non-terminal residue" evidence="2">
    <location>
        <position position="1"/>
    </location>
</feature>
<dbReference type="AlphaFoldDB" id="A0A9P5SCS2"/>
<dbReference type="EMBL" id="JAAAUY010001657">
    <property type="protein sequence ID" value="KAF9320972.1"/>
    <property type="molecule type" value="Genomic_DNA"/>
</dbReference>
<feature type="region of interest" description="Disordered" evidence="1">
    <location>
        <begin position="83"/>
        <end position="120"/>
    </location>
</feature>
<feature type="region of interest" description="Disordered" evidence="1">
    <location>
        <begin position="1"/>
        <end position="23"/>
    </location>
</feature>
<name>A0A9P5SCS2_9FUNG</name>
<keyword evidence="3" id="KW-1185">Reference proteome</keyword>
<feature type="compositionally biased region" description="Low complexity" evidence="1">
    <location>
        <begin position="106"/>
        <end position="120"/>
    </location>
</feature>
<gene>
    <name evidence="2" type="ORF">BG006_002691</name>
</gene>
<feature type="compositionally biased region" description="Basic and acidic residues" evidence="1">
    <location>
        <begin position="90"/>
        <end position="100"/>
    </location>
</feature>
<evidence type="ECO:0000313" key="2">
    <source>
        <dbReference type="EMBL" id="KAF9320972.1"/>
    </source>
</evidence>
<accession>A0A9P5SCS2</accession>
<reference evidence="2" key="1">
    <citation type="journal article" date="2020" name="Fungal Divers.">
        <title>Resolving the Mortierellaceae phylogeny through synthesis of multi-gene phylogenetics and phylogenomics.</title>
        <authorList>
            <person name="Vandepol N."/>
            <person name="Liber J."/>
            <person name="Desiro A."/>
            <person name="Na H."/>
            <person name="Kennedy M."/>
            <person name="Barry K."/>
            <person name="Grigoriev I.V."/>
            <person name="Miller A.N."/>
            <person name="O'Donnell K."/>
            <person name="Stajich J.E."/>
            <person name="Bonito G."/>
        </authorList>
    </citation>
    <scope>NUCLEOTIDE SEQUENCE</scope>
    <source>
        <strain evidence="2">NVP1</strain>
    </source>
</reference>
<organism evidence="2 3">
    <name type="scientific">Podila minutissima</name>
    <dbReference type="NCBI Taxonomy" id="64525"/>
    <lineage>
        <taxon>Eukaryota</taxon>
        <taxon>Fungi</taxon>
        <taxon>Fungi incertae sedis</taxon>
        <taxon>Mucoromycota</taxon>
        <taxon>Mortierellomycotina</taxon>
        <taxon>Mortierellomycetes</taxon>
        <taxon>Mortierellales</taxon>
        <taxon>Mortierellaceae</taxon>
        <taxon>Podila</taxon>
    </lineage>
</organism>
<dbReference type="Proteomes" id="UP000696485">
    <property type="component" value="Unassembled WGS sequence"/>
</dbReference>
<sequence length="120" mass="13376">GTQRHIPKSVVDDDDYQTIPDRYTDYRQPPMMLFAGVLNSGMRHYNHPAIAGPLPTLWLPLKNAFVCDGTKPQDEECAIGINHHHPHLSGRRDSNSDDGHHKHSLKAALAKPPLMLPTQG</sequence>
<evidence type="ECO:0000313" key="3">
    <source>
        <dbReference type="Proteomes" id="UP000696485"/>
    </source>
</evidence>
<protein>
    <submittedName>
        <fullName evidence="2">Uncharacterized protein</fullName>
    </submittedName>
</protein>
<evidence type="ECO:0000256" key="1">
    <source>
        <dbReference type="SAM" id="MobiDB-lite"/>
    </source>
</evidence>
<comment type="caution">
    <text evidence="2">The sequence shown here is derived from an EMBL/GenBank/DDBJ whole genome shotgun (WGS) entry which is preliminary data.</text>
</comment>